<keyword evidence="4" id="KW-1185">Reference proteome</keyword>
<dbReference type="GeneID" id="97989066"/>
<sequence>MKKKVMLIVPMLHQGGFERVCVATARLLEPFYEVYIVIFSARDIAYDIRGLHVIDLHMGAAEGKLLKIRNVFRRSRRVSALKKDLGIDIAYSFGPTANLVNVFSRSRGKTWCGVRSYMDMGNPRLLKLFCSRADRIISCSRTIEKEIREKFDCQTTSTLYNPFDIKEEEERAQEEESRLPFQDCGPVVVSMGREDDVKGFWHLVKSFSLVHRRLPDSRLVIVGEGDFLEYWKLAEALGISDAVSFPGVKKNPFPWLKLGSIYVMTSLNEGFPNVLVEAMALGKPVISTNCMTGPAEILMDDFEAYVGKEEYVDGDYGILIPNLETQKNLDARVITQEEELLAEQMLRLLTDQKLHKKYADAALKRAACFSNEAYVEQLRGMAEDV</sequence>
<evidence type="ECO:0000313" key="4">
    <source>
        <dbReference type="Proteomes" id="UP000260812"/>
    </source>
</evidence>
<dbReference type="EMBL" id="QVLU01000007">
    <property type="protein sequence ID" value="RGE72091.1"/>
    <property type="molecule type" value="Genomic_DNA"/>
</dbReference>
<dbReference type="EMBL" id="QVLV01000016">
    <property type="protein sequence ID" value="RGE57314.1"/>
    <property type="molecule type" value="Genomic_DNA"/>
</dbReference>
<feature type="domain" description="Glycosyl transferase family 1" evidence="1">
    <location>
        <begin position="176"/>
        <end position="310"/>
    </location>
</feature>
<dbReference type="PANTHER" id="PTHR12526">
    <property type="entry name" value="GLYCOSYLTRANSFERASE"/>
    <property type="match status" value="1"/>
</dbReference>
<dbReference type="InterPro" id="IPR001296">
    <property type="entry name" value="Glyco_trans_1"/>
</dbReference>
<dbReference type="Gene3D" id="3.40.50.2000">
    <property type="entry name" value="Glycogen Phosphorylase B"/>
    <property type="match status" value="2"/>
</dbReference>
<dbReference type="GO" id="GO:0016757">
    <property type="term" value="F:glycosyltransferase activity"/>
    <property type="evidence" value="ECO:0007669"/>
    <property type="project" value="InterPro"/>
</dbReference>
<dbReference type="AlphaFoldDB" id="A0A3E3HZY2"/>
<evidence type="ECO:0000313" key="5">
    <source>
        <dbReference type="Proteomes" id="UP000261166"/>
    </source>
</evidence>
<reference evidence="2 5" key="1">
    <citation type="submission" date="2018-08" db="EMBL/GenBank/DDBJ databases">
        <title>A genome reference for cultivated species of the human gut microbiota.</title>
        <authorList>
            <person name="Zou Y."/>
            <person name="Xue W."/>
            <person name="Luo G."/>
        </authorList>
    </citation>
    <scope>NUCLEOTIDE SEQUENCE [LARGE SCALE GENOMIC DNA]</scope>
    <source>
        <strain evidence="3 5">AF26-4BH</strain>
        <strain evidence="2">TF05-5AC</strain>
    </source>
</reference>
<evidence type="ECO:0000313" key="2">
    <source>
        <dbReference type="EMBL" id="RGE57314.1"/>
    </source>
</evidence>
<accession>A0A3E3HZY2</accession>
<dbReference type="Proteomes" id="UP000260812">
    <property type="component" value="Unassembled WGS sequence"/>
</dbReference>
<evidence type="ECO:0000259" key="1">
    <source>
        <dbReference type="Pfam" id="PF00534"/>
    </source>
</evidence>
<gene>
    <name evidence="3" type="ORF">DWY69_09270</name>
    <name evidence="2" type="ORF">DXC51_19865</name>
</gene>
<dbReference type="OrthoDB" id="9762705at2"/>
<comment type="caution">
    <text evidence="2">The sequence shown here is derived from an EMBL/GenBank/DDBJ whole genome shotgun (WGS) entry which is preliminary data.</text>
</comment>
<dbReference type="RefSeq" id="WP_025488478.1">
    <property type="nucleotide sequence ID" value="NZ_CALBAU010000316.1"/>
</dbReference>
<organism evidence="2 4">
    <name type="scientific">Eisenbergiella massiliensis</name>
    <dbReference type="NCBI Taxonomy" id="1720294"/>
    <lineage>
        <taxon>Bacteria</taxon>
        <taxon>Bacillati</taxon>
        <taxon>Bacillota</taxon>
        <taxon>Clostridia</taxon>
        <taxon>Lachnospirales</taxon>
        <taxon>Lachnospiraceae</taxon>
        <taxon>Eisenbergiella</taxon>
    </lineage>
</organism>
<protein>
    <submittedName>
        <fullName evidence="2">Glycosyltransferase</fullName>
    </submittedName>
</protein>
<proteinExistence type="predicted"/>
<dbReference type="PANTHER" id="PTHR12526:SF630">
    <property type="entry name" value="GLYCOSYLTRANSFERASE"/>
    <property type="match status" value="1"/>
</dbReference>
<keyword evidence="2" id="KW-0808">Transferase</keyword>
<dbReference type="CDD" id="cd03811">
    <property type="entry name" value="GT4_GT28_WabH-like"/>
    <property type="match status" value="1"/>
</dbReference>
<dbReference type="Pfam" id="PF00534">
    <property type="entry name" value="Glycos_transf_1"/>
    <property type="match status" value="1"/>
</dbReference>
<dbReference type="SUPFAM" id="SSF53756">
    <property type="entry name" value="UDP-Glycosyltransferase/glycogen phosphorylase"/>
    <property type="match status" value="1"/>
</dbReference>
<dbReference type="Proteomes" id="UP000261166">
    <property type="component" value="Unassembled WGS sequence"/>
</dbReference>
<evidence type="ECO:0000313" key="3">
    <source>
        <dbReference type="EMBL" id="RGE72091.1"/>
    </source>
</evidence>
<name>A0A3E3HZY2_9FIRM</name>